<dbReference type="AlphaFoldDB" id="A0AAV2IAC7"/>
<evidence type="ECO:0000313" key="3">
    <source>
        <dbReference type="Proteomes" id="UP001497497"/>
    </source>
</evidence>
<sequence length="352" mass="38756">MLNLVVVLVCVCNAFAQSNSYGSQSYAPPPPVTNYANNGYGNDYALLGDIRALAKNASVVKSKDNALDEIILALIAANDENTFFNNQVKVNILPSIFSDLARQNREIADLESQATQLVFLADDIAVLQKAVSLLKARIPVIVAREDEFARVLKDFEAVDLVQDATLAQAKKDLDAQTSKLAELEALVVVIQGQIANFRRTLEDIFGNINAESAQTFTFELSAQNNRVTRRLSEDFSGRKPAYQWGVISLHISDNTRSYVYNYGQNGPTSGYAASNPYTGYGSNGNGYSAPPLNPSISYDVDVEYDDITRDVTVTLEDFSTGGFRVEKVTVQVVFYRLEHDTLVNYGAYSSKY</sequence>
<name>A0AAV2IAC7_LYMST</name>
<organism evidence="2 3">
    <name type="scientific">Lymnaea stagnalis</name>
    <name type="common">Great pond snail</name>
    <name type="synonym">Helix stagnalis</name>
    <dbReference type="NCBI Taxonomy" id="6523"/>
    <lineage>
        <taxon>Eukaryota</taxon>
        <taxon>Metazoa</taxon>
        <taxon>Spiralia</taxon>
        <taxon>Lophotrochozoa</taxon>
        <taxon>Mollusca</taxon>
        <taxon>Gastropoda</taxon>
        <taxon>Heterobranchia</taxon>
        <taxon>Euthyneura</taxon>
        <taxon>Panpulmonata</taxon>
        <taxon>Hygrophila</taxon>
        <taxon>Lymnaeoidea</taxon>
        <taxon>Lymnaeidae</taxon>
        <taxon>Lymnaea</taxon>
    </lineage>
</organism>
<accession>A0AAV2IAC7</accession>
<dbReference type="Proteomes" id="UP001497497">
    <property type="component" value="Unassembled WGS sequence"/>
</dbReference>
<evidence type="ECO:0000313" key="2">
    <source>
        <dbReference type="EMBL" id="CAL1543688.1"/>
    </source>
</evidence>
<dbReference type="EMBL" id="CAXITT010000570">
    <property type="protein sequence ID" value="CAL1543688.1"/>
    <property type="molecule type" value="Genomic_DNA"/>
</dbReference>
<keyword evidence="1" id="KW-0732">Signal</keyword>
<reference evidence="2 3" key="1">
    <citation type="submission" date="2024-04" db="EMBL/GenBank/DDBJ databases">
        <authorList>
            <consortium name="Genoscope - CEA"/>
            <person name="William W."/>
        </authorList>
    </citation>
    <scope>NUCLEOTIDE SEQUENCE [LARGE SCALE GENOMIC DNA]</scope>
</reference>
<keyword evidence="3" id="KW-1185">Reference proteome</keyword>
<proteinExistence type="predicted"/>
<protein>
    <submittedName>
        <fullName evidence="2">Uncharacterized protein</fullName>
    </submittedName>
</protein>
<feature type="chain" id="PRO_5043506041" evidence="1">
    <location>
        <begin position="17"/>
        <end position="352"/>
    </location>
</feature>
<evidence type="ECO:0000256" key="1">
    <source>
        <dbReference type="SAM" id="SignalP"/>
    </source>
</evidence>
<gene>
    <name evidence="2" type="ORF">GSLYS_00017222001</name>
</gene>
<comment type="caution">
    <text evidence="2">The sequence shown here is derived from an EMBL/GenBank/DDBJ whole genome shotgun (WGS) entry which is preliminary data.</text>
</comment>
<feature type="signal peptide" evidence="1">
    <location>
        <begin position="1"/>
        <end position="16"/>
    </location>
</feature>